<evidence type="ECO:0000313" key="3">
    <source>
        <dbReference type="EMBL" id="EAT83579.2"/>
    </source>
</evidence>
<dbReference type="RefSeq" id="XP_001799682.1">
    <property type="nucleotide sequence ID" value="XM_001799630.1"/>
</dbReference>
<dbReference type="Gene3D" id="3.10.129.10">
    <property type="entry name" value="Hotdog Thioesterase"/>
    <property type="match status" value="1"/>
</dbReference>
<dbReference type="HOGENOM" id="CLU_089876_1_0_1"/>
<name>Q0UFS7_PHANO</name>
<comment type="similarity">
    <text evidence="1">Belongs to the thioesterase PaaI family.</text>
</comment>
<dbReference type="KEGG" id="pno:SNOG_09387"/>
<dbReference type="InterPro" id="IPR006683">
    <property type="entry name" value="Thioestr_dom"/>
</dbReference>
<sequence>MGDPEADREKAMAAVRAMFERYNLIAAQRPKDHIVSMGIAFGSQRCLRDQDFDREVMESMKVVDAGLDGSVAFEMTIGPNFSNLNNVMHGGAAGVIFDMSTTTALCPLARPGFWEFMGGVTRSLNISYLKAVPIGTTVRLNSKVAGVGKQMAMIRGDMKSLDGKTTYCTVEHHKVNVPILPEHAKVRIPWDDVFEREWNKNGAVKSKI</sequence>
<dbReference type="EMBL" id="CH445338">
    <property type="protein sequence ID" value="EAT83579.2"/>
    <property type="molecule type" value="Genomic_DNA"/>
</dbReference>
<accession>Q0UFS7</accession>
<feature type="domain" description="Thioesterase" evidence="2">
    <location>
        <begin position="86"/>
        <end position="165"/>
    </location>
</feature>
<dbReference type="CDD" id="cd03443">
    <property type="entry name" value="PaaI_thioesterase"/>
    <property type="match status" value="1"/>
</dbReference>
<dbReference type="GeneID" id="5976583"/>
<dbReference type="InParanoid" id="Q0UFS7"/>
<dbReference type="SUPFAM" id="SSF54637">
    <property type="entry name" value="Thioesterase/thiol ester dehydrase-isomerase"/>
    <property type="match status" value="1"/>
</dbReference>
<evidence type="ECO:0000313" key="4">
    <source>
        <dbReference type="Proteomes" id="UP000001055"/>
    </source>
</evidence>
<dbReference type="PANTHER" id="PTHR21660">
    <property type="entry name" value="THIOESTERASE SUPERFAMILY MEMBER-RELATED"/>
    <property type="match status" value="1"/>
</dbReference>
<evidence type="ECO:0000256" key="1">
    <source>
        <dbReference type="ARBA" id="ARBA00008324"/>
    </source>
</evidence>
<dbReference type="GO" id="GO:0047617">
    <property type="term" value="F:fatty acyl-CoA hydrolase activity"/>
    <property type="evidence" value="ECO:0000318"/>
    <property type="project" value="GO_Central"/>
</dbReference>
<organism evidence="3 4">
    <name type="scientific">Phaeosphaeria nodorum (strain SN15 / ATCC MYA-4574 / FGSC 10173)</name>
    <name type="common">Glume blotch fungus</name>
    <name type="synonym">Parastagonospora nodorum</name>
    <dbReference type="NCBI Taxonomy" id="321614"/>
    <lineage>
        <taxon>Eukaryota</taxon>
        <taxon>Fungi</taxon>
        <taxon>Dikarya</taxon>
        <taxon>Ascomycota</taxon>
        <taxon>Pezizomycotina</taxon>
        <taxon>Dothideomycetes</taxon>
        <taxon>Pleosporomycetidae</taxon>
        <taxon>Pleosporales</taxon>
        <taxon>Pleosporineae</taxon>
        <taxon>Phaeosphaeriaceae</taxon>
        <taxon>Parastagonospora</taxon>
    </lineage>
</organism>
<dbReference type="InterPro" id="IPR029069">
    <property type="entry name" value="HotDog_dom_sf"/>
</dbReference>
<evidence type="ECO:0000259" key="2">
    <source>
        <dbReference type="Pfam" id="PF03061"/>
    </source>
</evidence>
<reference evidence="4" key="1">
    <citation type="journal article" date="2007" name="Plant Cell">
        <title>Dothideomycete-plant interactions illuminated by genome sequencing and EST analysis of the wheat pathogen Stagonospora nodorum.</title>
        <authorList>
            <person name="Hane J.K."/>
            <person name="Lowe R.G."/>
            <person name="Solomon P.S."/>
            <person name="Tan K.C."/>
            <person name="Schoch C.L."/>
            <person name="Spatafora J.W."/>
            <person name="Crous P.W."/>
            <person name="Kodira C."/>
            <person name="Birren B.W."/>
            <person name="Galagan J.E."/>
            <person name="Torriani S.F."/>
            <person name="McDonald B.A."/>
            <person name="Oliver R.P."/>
        </authorList>
    </citation>
    <scope>NUCLEOTIDE SEQUENCE [LARGE SCALE GENOMIC DNA]</scope>
    <source>
        <strain evidence="4">SN15 / ATCC MYA-4574 / FGSC 10173</strain>
    </source>
</reference>
<dbReference type="InterPro" id="IPR039298">
    <property type="entry name" value="ACOT13"/>
</dbReference>
<gene>
    <name evidence="3" type="ORF">SNOG_09387</name>
</gene>
<dbReference type="VEuPathDB" id="FungiDB:JI435_093870"/>
<dbReference type="AlphaFoldDB" id="Q0UFS7"/>
<dbReference type="Proteomes" id="UP000001055">
    <property type="component" value="Unassembled WGS sequence"/>
</dbReference>
<dbReference type="eggNOG" id="ENOG502S5KJ">
    <property type="taxonomic scope" value="Eukaryota"/>
</dbReference>
<dbReference type="PANTHER" id="PTHR21660:SF9">
    <property type="entry name" value="THIOESTERASE DOMAIN-CONTAINING PROTEIN"/>
    <property type="match status" value="1"/>
</dbReference>
<proteinExistence type="inferred from homology"/>
<dbReference type="STRING" id="321614.Q0UFS7"/>
<dbReference type="Pfam" id="PF03061">
    <property type="entry name" value="4HBT"/>
    <property type="match status" value="1"/>
</dbReference>
<protein>
    <recommendedName>
        <fullName evidence="2">Thioesterase domain-containing protein</fullName>
    </recommendedName>
</protein>